<protein>
    <recommendedName>
        <fullName evidence="2">D-aminoacyl-tRNA deacylase</fullName>
        <shortName evidence="2">DTD</shortName>
        <ecNumber evidence="2">3.1.1.96</ecNumber>
    </recommendedName>
    <alternativeName>
        <fullName evidence="2">Gly-tRNA(Ala) deacylase</fullName>
        <ecNumber evidence="2">3.1.1.-</ecNumber>
    </alternativeName>
</protein>
<keyword evidence="2" id="KW-0694">RNA-binding</keyword>
<evidence type="ECO:0000256" key="2">
    <source>
        <dbReference type="HAMAP-Rule" id="MF_00518"/>
    </source>
</evidence>
<comment type="domain">
    <text evidence="2">A Gly-cisPro motif from one monomer fits into the active site of the other monomer to allow specific chiral rejection of L-amino acids.</text>
</comment>
<keyword evidence="4" id="KW-1185">Reference proteome</keyword>
<comment type="subcellular location">
    <subcellularLocation>
        <location evidence="2">Cytoplasm</location>
    </subcellularLocation>
</comment>
<keyword evidence="2" id="KW-0820">tRNA-binding</keyword>
<dbReference type="PANTHER" id="PTHR10472:SF5">
    <property type="entry name" value="D-AMINOACYL-TRNA DEACYLASE 1"/>
    <property type="match status" value="1"/>
</dbReference>
<dbReference type="Pfam" id="PF02580">
    <property type="entry name" value="Tyr_Deacylase"/>
    <property type="match status" value="1"/>
</dbReference>
<dbReference type="HAMAP" id="MF_00518">
    <property type="entry name" value="Deacylase_Dtd"/>
    <property type="match status" value="1"/>
</dbReference>
<dbReference type="PANTHER" id="PTHR10472">
    <property type="entry name" value="D-TYROSYL-TRNA TYR DEACYLASE"/>
    <property type="match status" value="1"/>
</dbReference>
<dbReference type="FunFam" id="3.50.80.10:FF:000001">
    <property type="entry name" value="D-aminoacyl-tRNA deacylase"/>
    <property type="match status" value="1"/>
</dbReference>
<keyword evidence="2 3" id="KW-0378">Hydrolase</keyword>
<dbReference type="SUPFAM" id="SSF69500">
    <property type="entry name" value="DTD-like"/>
    <property type="match status" value="1"/>
</dbReference>
<dbReference type="GO" id="GO:0000049">
    <property type="term" value="F:tRNA binding"/>
    <property type="evidence" value="ECO:0007669"/>
    <property type="project" value="UniProtKB-UniRule"/>
</dbReference>
<comment type="catalytic activity">
    <reaction evidence="2">
        <text>glycyl-tRNA(Ala) + H2O = tRNA(Ala) + glycine + H(+)</text>
        <dbReference type="Rhea" id="RHEA:53744"/>
        <dbReference type="Rhea" id="RHEA-COMP:9657"/>
        <dbReference type="Rhea" id="RHEA-COMP:13640"/>
        <dbReference type="ChEBI" id="CHEBI:15377"/>
        <dbReference type="ChEBI" id="CHEBI:15378"/>
        <dbReference type="ChEBI" id="CHEBI:57305"/>
        <dbReference type="ChEBI" id="CHEBI:78442"/>
        <dbReference type="ChEBI" id="CHEBI:78522"/>
    </reaction>
</comment>
<sequence length="152" mass="16763">MRLVLQRVQEARVEIDNKIVGQCAQGLMILVGIGSDDTRASVEALCDKALGLRIFDDGNGKMNLSIKDIDGEILAVSQFTLYANCRHGRRPSFTNAAAFEQGRSLYEHFCACIQAHHIRCQTGVYGADMQVHLINDGPVTICLDSDIDCRHV</sequence>
<keyword evidence="2" id="KW-0963">Cytoplasm</keyword>
<dbReference type="NCBIfam" id="TIGR00256">
    <property type="entry name" value="D-aminoacyl-tRNA deacylase"/>
    <property type="match status" value="1"/>
</dbReference>
<dbReference type="GO" id="GO:0106026">
    <property type="term" value="F:Gly-tRNA(Ala) deacylase activity"/>
    <property type="evidence" value="ECO:0007669"/>
    <property type="project" value="UniProtKB-UniRule"/>
</dbReference>
<comment type="function">
    <text evidence="2">An aminoacyl-tRNA editing enzyme that deacylates mischarged D-aminoacyl-tRNAs. Also deacylates mischarged glycyl-tRNA(Ala), protecting cells against glycine mischarging by AlaRS. Acts via tRNA-based rather than protein-based catalysis; rejects L-amino acids rather than detecting D-amino acids in the active site. By recycling D-aminoacyl-tRNA to D-amino acids and free tRNA molecules, this enzyme counteracts the toxicity associated with the formation of D-aminoacyl-tRNA entities in vivo and helps enforce protein L-homochirality.</text>
</comment>
<comment type="catalytic activity">
    <reaction evidence="2">
        <text>a D-aminoacyl-tRNA + H2O = a tRNA + a D-alpha-amino acid + H(+)</text>
        <dbReference type="Rhea" id="RHEA:13953"/>
        <dbReference type="Rhea" id="RHEA-COMP:10123"/>
        <dbReference type="Rhea" id="RHEA-COMP:10124"/>
        <dbReference type="ChEBI" id="CHEBI:15377"/>
        <dbReference type="ChEBI" id="CHEBI:15378"/>
        <dbReference type="ChEBI" id="CHEBI:59871"/>
        <dbReference type="ChEBI" id="CHEBI:78442"/>
        <dbReference type="ChEBI" id="CHEBI:79333"/>
        <dbReference type="EC" id="3.1.1.96"/>
    </reaction>
</comment>
<dbReference type="eggNOG" id="COG1490">
    <property type="taxonomic scope" value="Bacteria"/>
</dbReference>
<name>F1T413_9ACTN</name>
<dbReference type="EC" id="3.1.1.96" evidence="2"/>
<reference evidence="3 4" key="1">
    <citation type="submission" date="2011-02" db="EMBL/GenBank/DDBJ databases">
        <authorList>
            <person name="Muzny D."/>
            <person name="Qin X."/>
            <person name="Buhay C."/>
            <person name="Dugan-Rocha S."/>
            <person name="Ding Y."/>
            <person name="Chen G."/>
            <person name="Hawes A."/>
            <person name="Holder M."/>
            <person name="Jhangiani S."/>
            <person name="Johnson A."/>
            <person name="Khan Z."/>
            <person name="Li Z."/>
            <person name="Liu W."/>
            <person name="Liu X."/>
            <person name="Perez L."/>
            <person name="Shen H."/>
            <person name="Wang Q."/>
            <person name="Watt J."/>
            <person name="Xi L."/>
            <person name="Xin Y."/>
            <person name="Zhou J."/>
            <person name="Deng J."/>
            <person name="Jiang H."/>
            <person name="Liu Y."/>
            <person name="Qu J."/>
            <person name="Song X.-Z."/>
            <person name="Zhang L."/>
            <person name="Villasana D."/>
            <person name="Johnson A."/>
            <person name="Liu J."/>
            <person name="Liyanage D."/>
            <person name="Lorensuhewa L."/>
            <person name="Robinson T."/>
            <person name="Song A."/>
            <person name="Song B.-B."/>
            <person name="Dinh H."/>
            <person name="Thornton R."/>
            <person name="Coyle M."/>
            <person name="Francisco L."/>
            <person name="Jackson L."/>
            <person name="Javaid M."/>
            <person name="Korchina V."/>
            <person name="Kovar C."/>
            <person name="Mata R."/>
            <person name="Mathew T."/>
            <person name="Ngo R."/>
            <person name="Nguyen L."/>
            <person name="Nguyen N."/>
            <person name="Okwuonu G."/>
            <person name="Ongeri F."/>
            <person name="Pham C."/>
            <person name="Simmons D."/>
            <person name="Wilczek-Boney K."/>
            <person name="Hale W."/>
            <person name="Jakkamsetti A."/>
            <person name="Pham P."/>
            <person name="Ruth R."/>
            <person name="San Lucas F."/>
            <person name="Warren J."/>
            <person name="Zhang J."/>
            <person name="Zhao Z."/>
            <person name="Zhou C."/>
            <person name="Zhu D."/>
            <person name="Lee S."/>
            <person name="Bess C."/>
            <person name="Blankenburg K."/>
            <person name="Forbes L."/>
            <person name="Fu Q."/>
            <person name="Gubbala S."/>
            <person name="Hirani K."/>
            <person name="Jayaseelan J.C."/>
            <person name="Lara F."/>
            <person name="Munidasa M."/>
            <person name="Palculict T."/>
            <person name="Patil S."/>
            <person name="Pu L.-L."/>
            <person name="Saada N."/>
            <person name="Tang L."/>
            <person name="Weissenberger G."/>
            <person name="Zhu Y."/>
            <person name="Hemphill L."/>
            <person name="Shang Y."/>
            <person name="Youmans B."/>
            <person name="Ayvaz T."/>
            <person name="Ross M."/>
            <person name="Santibanez J."/>
            <person name="Aqrawi P."/>
            <person name="Gross S."/>
            <person name="Joshi V."/>
            <person name="Fowler G."/>
            <person name="Nazareth L."/>
            <person name="Reid J."/>
            <person name="Worley K."/>
            <person name="Petrosino J."/>
            <person name="Highlander S."/>
            <person name="Gibbs R."/>
        </authorList>
    </citation>
    <scope>NUCLEOTIDE SEQUENCE [LARGE SCALE GENOMIC DNA]</scope>
    <source>
        <strain evidence="3 4">DSM 15829</strain>
    </source>
</reference>
<evidence type="ECO:0000313" key="3">
    <source>
        <dbReference type="EMBL" id="EGF23457.1"/>
    </source>
</evidence>
<dbReference type="Gene3D" id="3.50.80.10">
    <property type="entry name" value="D-tyrosyl-tRNA(Tyr) deacylase"/>
    <property type="match status" value="1"/>
</dbReference>
<dbReference type="Proteomes" id="UP000005947">
    <property type="component" value="Unassembled WGS sequence"/>
</dbReference>
<feature type="short sequence motif" description="Gly-cisPro motif, important for rejection of L-amino acids" evidence="2">
    <location>
        <begin position="137"/>
        <end position="138"/>
    </location>
</feature>
<dbReference type="InterPro" id="IPR023509">
    <property type="entry name" value="DTD-like_sf"/>
</dbReference>
<evidence type="ECO:0000313" key="4">
    <source>
        <dbReference type="Proteomes" id="UP000005947"/>
    </source>
</evidence>
<accession>F1T413</accession>
<evidence type="ECO:0000256" key="1">
    <source>
        <dbReference type="ARBA" id="ARBA00009673"/>
    </source>
</evidence>
<dbReference type="OrthoDB" id="9801395at2"/>
<dbReference type="GO" id="GO:0043908">
    <property type="term" value="F:Ser(Gly)-tRNA(Ala) hydrolase activity"/>
    <property type="evidence" value="ECO:0007669"/>
    <property type="project" value="UniProtKB-UniRule"/>
</dbReference>
<dbReference type="RefSeq" id="WP_006302554.1">
    <property type="nucleotide sequence ID" value="NZ_ACGK02000001.1"/>
</dbReference>
<dbReference type="AlphaFoldDB" id="F1T413"/>
<comment type="subunit">
    <text evidence="2">Homodimer.</text>
</comment>
<comment type="caution">
    <text evidence="3">The sequence shown here is derived from an EMBL/GenBank/DDBJ whole genome shotgun (WGS) entry which is preliminary data.</text>
</comment>
<dbReference type="EC" id="3.1.1.-" evidence="2"/>
<dbReference type="GeneID" id="93210018"/>
<dbReference type="GO" id="GO:0019478">
    <property type="term" value="P:D-amino acid catabolic process"/>
    <property type="evidence" value="ECO:0007669"/>
    <property type="project" value="UniProtKB-UniRule"/>
</dbReference>
<comment type="similarity">
    <text evidence="1 2">Belongs to the DTD family.</text>
</comment>
<dbReference type="GO" id="GO:0005737">
    <property type="term" value="C:cytoplasm"/>
    <property type="evidence" value="ECO:0007669"/>
    <property type="project" value="UniProtKB-SubCell"/>
</dbReference>
<gene>
    <name evidence="2 3" type="primary">dtd</name>
    <name evidence="3" type="ORF">HMPREF0091_10404</name>
</gene>
<dbReference type="CDD" id="cd00563">
    <property type="entry name" value="Dtyr_deacylase"/>
    <property type="match status" value="1"/>
</dbReference>
<dbReference type="InterPro" id="IPR003732">
    <property type="entry name" value="Daa-tRNA_deacyls_DTD"/>
</dbReference>
<organism evidence="3 4">
    <name type="scientific">Fannyhessea vaginae DSM 15829</name>
    <dbReference type="NCBI Taxonomy" id="525256"/>
    <lineage>
        <taxon>Bacteria</taxon>
        <taxon>Bacillati</taxon>
        <taxon>Actinomycetota</taxon>
        <taxon>Coriobacteriia</taxon>
        <taxon>Coriobacteriales</taxon>
        <taxon>Atopobiaceae</taxon>
        <taxon>Fannyhessea</taxon>
    </lineage>
</organism>
<dbReference type="EMBL" id="ACGK02000001">
    <property type="protein sequence ID" value="EGF23457.1"/>
    <property type="molecule type" value="Genomic_DNA"/>
</dbReference>
<proteinExistence type="inferred from homology"/>
<dbReference type="GO" id="GO:0051500">
    <property type="term" value="F:D-tyrosyl-tRNA(Tyr) deacylase activity"/>
    <property type="evidence" value="ECO:0007669"/>
    <property type="project" value="TreeGrafter"/>
</dbReference>